<keyword evidence="9 15" id="KW-0808">Transferase</keyword>
<comment type="subcellular location">
    <subcellularLocation>
        <location evidence="2 15 17">Cytoplasm</location>
    </subcellularLocation>
</comment>
<evidence type="ECO:0000256" key="13">
    <source>
        <dbReference type="ARBA" id="ARBA00033392"/>
    </source>
</evidence>
<sequence length="235" mass="26629">MKIDILTLFPDMFSGPFATSMLKKAQDNGLVEISIHDLRNWATDKHKTVDGRPYGGGAGMILRVDIIDRALKTLKSKIINRKSKIILLSAKGKTFNQERAQEFSKLDNLILIAGHYEGVDERVAEHLVDEEISIGDYILTGGEIPAMVIVDAVVRLIPGVLNPNSLIDESYSSLKTRNLKIKNYTEYPQYTRPEKYHGWKVPEVLLSGNHKEIENWRREKSVNKIGKLFKLKNAQ</sequence>
<dbReference type="PIRSF" id="PIRSF000386">
    <property type="entry name" value="tRNA_mtase"/>
    <property type="match status" value="1"/>
</dbReference>
<accession>A0A1F7Z412</accession>
<dbReference type="InterPro" id="IPR029026">
    <property type="entry name" value="tRNA_m1G_MTases_N"/>
</dbReference>
<reference evidence="19 20" key="1">
    <citation type="journal article" date="2016" name="Nat. Commun.">
        <title>Thousands of microbial genomes shed light on interconnected biogeochemical processes in an aquifer system.</title>
        <authorList>
            <person name="Anantharaman K."/>
            <person name="Brown C.T."/>
            <person name="Hug L.A."/>
            <person name="Sharon I."/>
            <person name="Castelle C.J."/>
            <person name="Probst A.J."/>
            <person name="Thomas B.C."/>
            <person name="Singh A."/>
            <person name="Wilkins M.J."/>
            <person name="Karaoz U."/>
            <person name="Brodie E.L."/>
            <person name="Williams K.H."/>
            <person name="Hubbard S.S."/>
            <person name="Banfield J.F."/>
        </authorList>
    </citation>
    <scope>NUCLEOTIDE SEQUENCE [LARGE SCALE GENOMIC DNA]</scope>
</reference>
<organism evidence="19 20">
    <name type="scientific">Candidatus Woesebacteria bacterium RIFCSPHIGHO2_02_FULL_39_13</name>
    <dbReference type="NCBI Taxonomy" id="1802505"/>
    <lineage>
        <taxon>Bacteria</taxon>
        <taxon>Candidatus Woeseibacteriota</taxon>
    </lineage>
</organism>
<dbReference type="InterPro" id="IPR029028">
    <property type="entry name" value="Alpha/beta_knot_MTases"/>
</dbReference>
<dbReference type="STRING" id="1802505.A3D01_02615"/>
<evidence type="ECO:0000256" key="1">
    <source>
        <dbReference type="ARBA" id="ARBA00002634"/>
    </source>
</evidence>
<dbReference type="InterPro" id="IPR016009">
    <property type="entry name" value="tRNA_MeTrfase_TRMD/TRM10"/>
</dbReference>
<dbReference type="GO" id="GO:0052906">
    <property type="term" value="F:tRNA (guanine(37)-N1)-methyltransferase activity"/>
    <property type="evidence" value="ECO:0007669"/>
    <property type="project" value="UniProtKB-UniRule"/>
</dbReference>
<feature type="binding site" evidence="15 16">
    <location>
        <position position="114"/>
    </location>
    <ligand>
        <name>S-adenosyl-L-methionine</name>
        <dbReference type="ChEBI" id="CHEBI:59789"/>
    </ligand>
</feature>
<comment type="similarity">
    <text evidence="3 15 17">Belongs to the RNA methyltransferase TrmD family.</text>
</comment>
<evidence type="ECO:0000256" key="17">
    <source>
        <dbReference type="RuleBase" id="RU003464"/>
    </source>
</evidence>
<dbReference type="InterPro" id="IPR023148">
    <property type="entry name" value="tRNA_m1G_MeTrfase_C_sf"/>
</dbReference>
<dbReference type="Pfam" id="PF01746">
    <property type="entry name" value="tRNA_m1G_MT"/>
    <property type="match status" value="1"/>
</dbReference>
<keyword evidence="11 15" id="KW-0819">tRNA processing</keyword>
<comment type="subunit">
    <text evidence="4 15 17">Homodimer.</text>
</comment>
<evidence type="ECO:0000256" key="8">
    <source>
        <dbReference type="ARBA" id="ARBA00022603"/>
    </source>
</evidence>
<evidence type="ECO:0000256" key="10">
    <source>
        <dbReference type="ARBA" id="ARBA00022691"/>
    </source>
</evidence>
<evidence type="ECO:0000259" key="18">
    <source>
        <dbReference type="Pfam" id="PF01746"/>
    </source>
</evidence>
<comment type="function">
    <text evidence="1 15 17">Specifically methylates guanosine-37 in various tRNAs.</text>
</comment>
<dbReference type="InterPro" id="IPR002649">
    <property type="entry name" value="tRNA_m1G_MeTrfase_TrmD"/>
</dbReference>
<comment type="catalytic activity">
    <reaction evidence="14 15 17">
        <text>guanosine(37) in tRNA + S-adenosyl-L-methionine = N(1)-methylguanosine(37) in tRNA + S-adenosyl-L-homocysteine + H(+)</text>
        <dbReference type="Rhea" id="RHEA:36899"/>
        <dbReference type="Rhea" id="RHEA-COMP:10145"/>
        <dbReference type="Rhea" id="RHEA-COMP:10147"/>
        <dbReference type="ChEBI" id="CHEBI:15378"/>
        <dbReference type="ChEBI" id="CHEBI:57856"/>
        <dbReference type="ChEBI" id="CHEBI:59789"/>
        <dbReference type="ChEBI" id="CHEBI:73542"/>
        <dbReference type="ChEBI" id="CHEBI:74269"/>
        <dbReference type="EC" id="2.1.1.228"/>
    </reaction>
</comment>
<comment type="caution">
    <text evidence="19">The sequence shown here is derived from an EMBL/GenBank/DDBJ whole genome shotgun (WGS) entry which is preliminary data.</text>
</comment>
<keyword evidence="8 15" id="KW-0489">Methyltransferase</keyword>
<dbReference type="GO" id="GO:0005829">
    <property type="term" value="C:cytosol"/>
    <property type="evidence" value="ECO:0007669"/>
    <property type="project" value="TreeGrafter"/>
</dbReference>
<feature type="binding site" evidence="15 16">
    <location>
        <begin position="134"/>
        <end position="139"/>
    </location>
    <ligand>
        <name>S-adenosyl-L-methionine</name>
        <dbReference type="ChEBI" id="CHEBI:59789"/>
    </ligand>
</feature>
<dbReference type="CDD" id="cd18080">
    <property type="entry name" value="TrmD-like"/>
    <property type="match status" value="1"/>
</dbReference>
<evidence type="ECO:0000256" key="7">
    <source>
        <dbReference type="ARBA" id="ARBA00022490"/>
    </source>
</evidence>
<evidence type="ECO:0000256" key="4">
    <source>
        <dbReference type="ARBA" id="ARBA00011738"/>
    </source>
</evidence>
<dbReference type="GO" id="GO:0002939">
    <property type="term" value="P:tRNA N1-guanine methylation"/>
    <property type="evidence" value="ECO:0007669"/>
    <property type="project" value="TreeGrafter"/>
</dbReference>
<evidence type="ECO:0000256" key="2">
    <source>
        <dbReference type="ARBA" id="ARBA00004496"/>
    </source>
</evidence>
<evidence type="ECO:0000313" key="20">
    <source>
        <dbReference type="Proteomes" id="UP000177169"/>
    </source>
</evidence>
<dbReference type="Gene3D" id="3.40.1280.10">
    <property type="match status" value="1"/>
</dbReference>
<keyword evidence="10 15" id="KW-0949">S-adenosyl-L-methionine</keyword>
<dbReference type="EC" id="2.1.1.228" evidence="5 15"/>
<dbReference type="PANTHER" id="PTHR46417">
    <property type="entry name" value="TRNA (GUANINE-N(1)-)-METHYLTRANSFERASE"/>
    <property type="match status" value="1"/>
</dbReference>
<dbReference type="HAMAP" id="MF_00605">
    <property type="entry name" value="TrmD"/>
    <property type="match status" value="1"/>
</dbReference>
<evidence type="ECO:0000256" key="9">
    <source>
        <dbReference type="ARBA" id="ARBA00022679"/>
    </source>
</evidence>
<evidence type="ECO:0000256" key="12">
    <source>
        <dbReference type="ARBA" id="ARBA00029736"/>
    </source>
</evidence>
<dbReference type="Gene3D" id="1.10.1270.20">
    <property type="entry name" value="tRNA(m1g37)methyltransferase, domain 2"/>
    <property type="match status" value="1"/>
</dbReference>
<dbReference type="NCBIfam" id="NF000648">
    <property type="entry name" value="PRK00026.1"/>
    <property type="match status" value="1"/>
</dbReference>
<evidence type="ECO:0000256" key="11">
    <source>
        <dbReference type="ARBA" id="ARBA00022694"/>
    </source>
</evidence>
<evidence type="ECO:0000256" key="3">
    <source>
        <dbReference type="ARBA" id="ARBA00007630"/>
    </source>
</evidence>
<dbReference type="SUPFAM" id="SSF75217">
    <property type="entry name" value="alpha/beta knot"/>
    <property type="match status" value="1"/>
</dbReference>
<dbReference type="Proteomes" id="UP000177169">
    <property type="component" value="Unassembled WGS sequence"/>
</dbReference>
<evidence type="ECO:0000256" key="16">
    <source>
        <dbReference type="PIRSR" id="PIRSR000386-1"/>
    </source>
</evidence>
<protein>
    <recommendedName>
        <fullName evidence="6 15">tRNA (guanine-N(1)-)-methyltransferase</fullName>
        <ecNumber evidence="5 15">2.1.1.228</ecNumber>
    </recommendedName>
    <alternativeName>
        <fullName evidence="12 15">M1G-methyltransferase</fullName>
    </alternativeName>
    <alternativeName>
        <fullName evidence="13 15">tRNA [GM37] methyltransferase</fullName>
    </alternativeName>
</protein>
<dbReference type="PANTHER" id="PTHR46417:SF1">
    <property type="entry name" value="TRNA (GUANINE-N(1)-)-METHYLTRANSFERASE"/>
    <property type="match status" value="1"/>
</dbReference>
<proteinExistence type="inferred from homology"/>
<dbReference type="AlphaFoldDB" id="A0A1F7Z412"/>
<dbReference type="NCBIfam" id="TIGR00088">
    <property type="entry name" value="trmD"/>
    <property type="match status" value="1"/>
</dbReference>
<dbReference type="EMBL" id="MGGR01000013">
    <property type="protein sequence ID" value="OGM33839.1"/>
    <property type="molecule type" value="Genomic_DNA"/>
</dbReference>
<evidence type="ECO:0000256" key="6">
    <source>
        <dbReference type="ARBA" id="ARBA00014679"/>
    </source>
</evidence>
<keyword evidence="7 15" id="KW-0963">Cytoplasm</keyword>
<evidence type="ECO:0000256" key="14">
    <source>
        <dbReference type="ARBA" id="ARBA00047783"/>
    </source>
</evidence>
<gene>
    <name evidence="15" type="primary">trmD</name>
    <name evidence="19" type="ORF">A3D01_02615</name>
</gene>
<dbReference type="FunFam" id="3.40.1280.10:FF:000001">
    <property type="entry name" value="tRNA (guanine-N(1)-)-methyltransferase"/>
    <property type="match status" value="1"/>
</dbReference>
<evidence type="ECO:0000313" key="19">
    <source>
        <dbReference type="EMBL" id="OGM33839.1"/>
    </source>
</evidence>
<evidence type="ECO:0000256" key="15">
    <source>
        <dbReference type="HAMAP-Rule" id="MF_00605"/>
    </source>
</evidence>
<feature type="domain" description="tRNA methyltransferase TRMD/TRM10-type" evidence="18">
    <location>
        <begin position="1"/>
        <end position="224"/>
    </location>
</feature>
<evidence type="ECO:0000256" key="5">
    <source>
        <dbReference type="ARBA" id="ARBA00012807"/>
    </source>
</evidence>
<name>A0A1F7Z412_9BACT</name>